<organism evidence="1">
    <name type="scientific">Siphoviridae sp. ct8Hx23</name>
    <dbReference type="NCBI Taxonomy" id="2825360"/>
    <lineage>
        <taxon>Viruses</taxon>
        <taxon>Duplodnaviria</taxon>
        <taxon>Heunggongvirae</taxon>
        <taxon>Uroviricota</taxon>
        <taxon>Caudoviricetes</taxon>
    </lineage>
</organism>
<reference evidence="1" key="1">
    <citation type="journal article" date="2021" name="Proc. Natl. Acad. Sci. U.S.A.">
        <title>A Catalog of Tens of Thousands of Viruses from Human Metagenomes Reveals Hidden Associations with Chronic Diseases.</title>
        <authorList>
            <person name="Tisza M.J."/>
            <person name="Buck C.B."/>
        </authorList>
    </citation>
    <scope>NUCLEOTIDE SEQUENCE</scope>
    <source>
        <strain evidence="1">Ct8Hx23</strain>
    </source>
</reference>
<dbReference type="Pfam" id="PF17236">
    <property type="entry name" value="SU10_MCP"/>
    <property type="match status" value="1"/>
</dbReference>
<name>A0A8S5P8F5_9CAUD</name>
<evidence type="ECO:0000313" key="1">
    <source>
        <dbReference type="EMBL" id="DAE02885.1"/>
    </source>
</evidence>
<protein>
    <submittedName>
        <fullName evidence="1">Major capsid protein</fullName>
    </submittedName>
</protein>
<dbReference type="InterPro" id="IPR035198">
    <property type="entry name" value="SU10_MCP"/>
</dbReference>
<sequence length="316" mass="34164">MATVSGQLQDSHINGKPRSLMSVIFDVSPTDTPFLTMCGKSKAIQTLHEWQTDTLATPAVNSTLEGADVTTFTESTTTELSNKTQILSKAVSVSGTAQAVKQEGISRQYNYQLAQRTKELKKDVELALLSNQVARSDNGTNGRLMRGLPTWMPADNSDVAGTIGSDSAACVAGTSREATQALFTSTLTKIYEAGGEPDRIMCAPDIRVALSFVLRGTADNRMENADSRRATGVIDVYVSDFGALKIIPNRVQAYEPFSKTCAFILDPDYWKVAYLRGFQEQPLARTGDSMKGQVLVECTLEARNPASSGMVADLKV</sequence>
<accession>A0A8S5P8F5</accession>
<proteinExistence type="predicted"/>
<dbReference type="EMBL" id="BK015355">
    <property type="protein sequence ID" value="DAE02885.1"/>
    <property type="molecule type" value="Genomic_DNA"/>
</dbReference>